<gene>
    <name evidence="2" type="ORF">MKW98_024980</name>
</gene>
<dbReference type="Proteomes" id="UP001202328">
    <property type="component" value="Unassembled WGS sequence"/>
</dbReference>
<proteinExistence type="predicted"/>
<dbReference type="AlphaFoldDB" id="A0AAD4XPU2"/>
<organism evidence="2 3">
    <name type="scientific">Papaver atlanticum</name>
    <dbReference type="NCBI Taxonomy" id="357466"/>
    <lineage>
        <taxon>Eukaryota</taxon>
        <taxon>Viridiplantae</taxon>
        <taxon>Streptophyta</taxon>
        <taxon>Embryophyta</taxon>
        <taxon>Tracheophyta</taxon>
        <taxon>Spermatophyta</taxon>
        <taxon>Magnoliopsida</taxon>
        <taxon>Ranunculales</taxon>
        <taxon>Papaveraceae</taxon>
        <taxon>Papaveroideae</taxon>
        <taxon>Papaver</taxon>
    </lineage>
</organism>
<sequence length="79" mass="9351">MEKEFDALKIPEEKKVRFATYMLEGEAELWWWSIKHMHDVNMCWQKFEELFLGKYFSPTAGALKGDEFPTLRQGSMTVS</sequence>
<evidence type="ECO:0000313" key="3">
    <source>
        <dbReference type="Proteomes" id="UP001202328"/>
    </source>
</evidence>
<keyword evidence="3" id="KW-1185">Reference proteome</keyword>
<evidence type="ECO:0000259" key="1">
    <source>
        <dbReference type="Pfam" id="PF03732"/>
    </source>
</evidence>
<name>A0AAD4XPU2_9MAGN</name>
<dbReference type="Pfam" id="PF03732">
    <property type="entry name" value="Retrotrans_gag"/>
    <property type="match status" value="1"/>
</dbReference>
<accession>A0AAD4XPU2</accession>
<protein>
    <recommendedName>
        <fullName evidence="1">Retrotransposon gag domain-containing protein</fullName>
    </recommendedName>
</protein>
<dbReference type="EMBL" id="JAJJMB010007077">
    <property type="protein sequence ID" value="KAI3932260.1"/>
    <property type="molecule type" value="Genomic_DNA"/>
</dbReference>
<comment type="caution">
    <text evidence="2">The sequence shown here is derived from an EMBL/GenBank/DDBJ whole genome shotgun (WGS) entry which is preliminary data.</text>
</comment>
<evidence type="ECO:0000313" key="2">
    <source>
        <dbReference type="EMBL" id="KAI3932260.1"/>
    </source>
</evidence>
<dbReference type="InterPro" id="IPR005162">
    <property type="entry name" value="Retrotrans_gag_dom"/>
</dbReference>
<feature type="domain" description="Retrotransposon gag" evidence="1">
    <location>
        <begin position="17"/>
        <end position="78"/>
    </location>
</feature>
<reference evidence="2" key="1">
    <citation type="submission" date="2022-04" db="EMBL/GenBank/DDBJ databases">
        <title>A functionally conserved STORR gene fusion in Papaver species that diverged 16.8 million years ago.</title>
        <authorList>
            <person name="Catania T."/>
        </authorList>
    </citation>
    <scope>NUCLEOTIDE SEQUENCE</scope>
    <source>
        <strain evidence="2">S-188037</strain>
    </source>
</reference>